<dbReference type="GO" id="GO:0005975">
    <property type="term" value="P:carbohydrate metabolic process"/>
    <property type="evidence" value="ECO:0007669"/>
    <property type="project" value="InterPro"/>
</dbReference>
<evidence type="ECO:0000313" key="3">
    <source>
        <dbReference type="Proteomes" id="UP001281130"/>
    </source>
</evidence>
<dbReference type="GO" id="GO:0047669">
    <property type="term" value="F:amylosucrase activity"/>
    <property type="evidence" value="ECO:0007669"/>
    <property type="project" value="InterPro"/>
</dbReference>
<dbReference type="RefSeq" id="WP_198024567.1">
    <property type="nucleotide sequence ID" value="NZ_CP007514.1"/>
</dbReference>
<dbReference type="Gene3D" id="3.20.20.80">
    <property type="entry name" value="Glycosidases"/>
    <property type="match status" value="1"/>
</dbReference>
<dbReference type="CDD" id="cd11324">
    <property type="entry name" value="AmyAc_Amylosucrase"/>
    <property type="match status" value="1"/>
</dbReference>
<dbReference type="Pfam" id="PF22582">
    <property type="entry name" value="Amylosucrase_C-like"/>
    <property type="match status" value="1"/>
</dbReference>
<organism evidence="2 3">
    <name type="scientific">Rubrobacter radiotolerans</name>
    <name type="common">Arthrobacter radiotolerans</name>
    <dbReference type="NCBI Taxonomy" id="42256"/>
    <lineage>
        <taxon>Bacteria</taxon>
        <taxon>Bacillati</taxon>
        <taxon>Actinomycetota</taxon>
        <taxon>Rubrobacteria</taxon>
        <taxon>Rubrobacterales</taxon>
        <taxon>Rubrobacteraceae</taxon>
        <taxon>Rubrobacter</taxon>
    </lineage>
</organism>
<dbReference type="AlphaFoldDB" id="A0AB35T7S0"/>
<dbReference type="SUPFAM" id="SSF51445">
    <property type="entry name" value="(Trans)glycosidases"/>
    <property type="match status" value="1"/>
</dbReference>
<dbReference type="InterPro" id="IPR044077">
    <property type="entry name" value="Amylosucrase"/>
</dbReference>
<protein>
    <submittedName>
        <fullName evidence="2">Alpha-amylase family protein</fullName>
    </submittedName>
</protein>
<dbReference type="Gene3D" id="1.10.1740.10">
    <property type="match status" value="1"/>
</dbReference>
<evidence type="ECO:0000313" key="2">
    <source>
        <dbReference type="EMBL" id="MDX5893776.1"/>
    </source>
</evidence>
<dbReference type="Gene3D" id="3.90.400.10">
    <property type="entry name" value="Oligo-1,6-glucosidase, Domain 2"/>
    <property type="match status" value="1"/>
</dbReference>
<gene>
    <name evidence="2" type="ORF">SIL72_07005</name>
</gene>
<evidence type="ECO:0000259" key="1">
    <source>
        <dbReference type="SMART" id="SM00642"/>
    </source>
</evidence>
<dbReference type="InterPro" id="IPR045857">
    <property type="entry name" value="O16G_dom_2"/>
</dbReference>
<dbReference type="EMBL" id="JAWXXX010000001">
    <property type="protein sequence ID" value="MDX5893776.1"/>
    <property type="molecule type" value="Genomic_DNA"/>
</dbReference>
<dbReference type="Pfam" id="PF00128">
    <property type="entry name" value="Alpha-amylase"/>
    <property type="match status" value="1"/>
</dbReference>
<dbReference type="InterPro" id="IPR013780">
    <property type="entry name" value="Glyco_hydro_b"/>
</dbReference>
<dbReference type="SUPFAM" id="SSF51011">
    <property type="entry name" value="Glycosyl hydrolase domain"/>
    <property type="match status" value="1"/>
</dbReference>
<dbReference type="InterPro" id="IPR006047">
    <property type="entry name" value="GH13_cat_dom"/>
</dbReference>
<sequence>MKERALTAAGEWLLGLPERDRDIFLVRLSRYWRDLVEGLRPPYGGREDFEAFVIGLVESLTESYVARPEDLKKLDLRRMLEPGWFQDERTVGYVLYTDLFSGDLKSLPERLPYLRELGVTYLHLMPLLATRKGENDGGYAVSDYRKVEPRLGTLDDLREVCRSLREAGISLCLDLVLNHTAREHEWAAKARAGEQEYQEMYLTFPDRKLPDAYEATLPEVFPETSPGSFTYDAEMGRWVWTTFESYQWDLDWSNPKVFCEMAGVLLYLANTGVEVFRLDAVAFLWKRLGTDCQNQPEAHDLLQALRACSRIVCPAVVHKAEAIVSPDDLVHYLGTGERHGRESDLAYHNSLMVHYWSSLASRDVRLASRALARFPEKPSGTAWATYLRGHDDIGWAITDEDAAAVGLSGFAHRAFLSDYYSGSFPGSHARGAVYQENPLTGDRRISGTLASLAGVEAALEANDERLLDLAVGRILLGYALMFGYGGVPLMYMGDEISLTNDRSYLKDPRKARDNRWMHRPPMDWKKAGRRSDPRGVEGRVFRGVVELVAARKRTPHLNAAAPTHVLETGHPHVLTYIRSHPLGTLVGLHNFTEDTQYMNAGLLRHQGMEEFYDRISASPLRPDWKDDLVLSPYGSLWVTAPPKPDPHIH</sequence>
<reference evidence="2" key="1">
    <citation type="submission" date="2023-11" db="EMBL/GenBank/DDBJ databases">
        <title>MicrobeMod: A computational toolkit for identifying prokaryotic methylation and restriction-modification with nanopore sequencing.</title>
        <authorList>
            <person name="Crits-Christoph A."/>
            <person name="Kang S.C."/>
            <person name="Lee H."/>
            <person name="Ostrov N."/>
        </authorList>
    </citation>
    <scope>NUCLEOTIDE SEQUENCE</scope>
    <source>
        <strain evidence="2">ATCC 51242</strain>
    </source>
</reference>
<accession>A0AB35T7S0</accession>
<dbReference type="InterPro" id="IPR055218">
    <property type="entry name" value="Amylosucrase_C"/>
</dbReference>
<dbReference type="InterPro" id="IPR017853">
    <property type="entry name" value="GH"/>
</dbReference>
<comment type="caution">
    <text evidence="2">The sequence shown here is derived from an EMBL/GenBank/DDBJ whole genome shotgun (WGS) entry which is preliminary data.</text>
</comment>
<dbReference type="SMART" id="SM00642">
    <property type="entry name" value="Aamy"/>
    <property type="match status" value="1"/>
</dbReference>
<dbReference type="PANTHER" id="PTHR10357">
    <property type="entry name" value="ALPHA-AMYLASE FAMILY MEMBER"/>
    <property type="match status" value="1"/>
</dbReference>
<proteinExistence type="predicted"/>
<name>A0AB35T7S0_RUBRA</name>
<dbReference type="PANTHER" id="PTHR10357:SF213">
    <property type="entry name" value="ALPHA AMYLASE CATALYTIC REGION"/>
    <property type="match status" value="1"/>
</dbReference>
<dbReference type="Gene3D" id="2.60.40.1180">
    <property type="entry name" value="Golgi alpha-mannosidase II"/>
    <property type="match status" value="1"/>
</dbReference>
<feature type="domain" description="Glycosyl hydrolase family 13 catalytic" evidence="1">
    <location>
        <begin position="94"/>
        <end position="534"/>
    </location>
</feature>
<dbReference type="Proteomes" id="UP001281130">
    <property type="component" value="Unassembled WGS sequence"/>
</dbReference>